<dbReference type="GO" id="GO:0003856">
    <property type="term" value="F:3-dehydroquinate synthase activity"/>
    <property type="evidence" value="ECO:0007669"/>
    <property type="project" value="InterPro"/>
</dbReference>
<evidence type="ECO:0000313" key="7">
    <source>
        <dbReference type="Proteomes" id="UP000001876"/>
    </source>
</evidence>
<feature type="domain" description="3-dehydroquinate synthase N-terminal" evidence="4">
    <location>
        <begin position="68"/>
        <end position="236"/>
    </location>
</feature>
<feature type="compositionally biased region" description="Basic residues" evidence="3">
    <location>
        <begin position="38"/>
        <end position="48"/>
    </location>
</feature>
<feature type="domain" description="3-dehydroquinate synthase C-terminal" evidence="5">
    <location>
        <begin position="402"/>
        <end position="461"/>
    </location>
</feature>
<feature type="domain" description="3-dehydroquinate synthase C-terminal" evidence="5">
    <location>
        <begin position="262"/>
        <end position="380"/>
    </location>
</feature>
<accession>C1N5H0</accession>
<keyword evidence="7" id="KW-1185">Reference proteome</keyword>
<dbReference type="GeneID" id="9688800"/>
<keyword evidence="1" id="KW-0028">Amino-acid biosynthesis</keyword>
<sequence>MARVASAIAPPPRCDRRPRGAGVGRASVAPGGGTASASRHRASSSRRRRRDVMILRAAAANDGARAAKEVWIETRDAQTLLAALESGLVTTALFRDAETAQSRAKLGRFRALVADPSTRGVVVVTDAASDDAVAIICPTRDADECAAVARLSGVEPLVIADPYSGGDDDEEEMGDGWKVIPWENLVAAYGATPHSRVFAVARTAADAVAAFEALEVGVDGVVLRTDDVGEVRELSAHVGGGDAQPSSASASANSAQLSLTRAVVTKVAVVGSGDRVCVDCVAAFAPGEGLLVGSFARGLFLVHSECLDAEGYVNARPFRVNAGPLCSYVATPGGKTAYLRRLAAGDEVLCVDGASGATRVVTVGRVKVERRQLVMVEAEAVVAEKKKGDDDDGGVVGTSEKVVSLACMAQNAETVRFVGDRASGDDEDDGVVSVSVIEPGDEVVVCLLEGARHTGIKIEEQAWHER</sequence>
<dbReference type="OrthoDB" id="3275at2759"/>
<dbReference type="PANTHER" id="PTHR33563:SF1">
    <property type="entry name" value="3-DEHYDROQUINATE SYNTHASE"/>
    <property type="match status" value="1"/>
</dbReference>
<dbReference type="Pfam" id="PF26558">
    <property type="entry name" value="DHQS_2nd"/>
    <property type="match status" value="2"/>
</dbReference>
<dbReference type="KEGG" id="mpp:MICPUCDRAFT_52915"/>
<evidence type="ECO:0000313" key="6">
    <source>
        <dbReference type="EMBL" id="EEH52293.1"/>
    </source>
</evidence>
<dbReference type="PANTHER" id="PTHR33563">
    <property type="match status" value="1"/>
</dbReference>
<evidence type="ECO:0000259" key="5">
    <source>
        <dbReference type="Pfam" id="PF26558"/>
    </source>
</evidence>
<dbReference type="InterPro" id="IPR056179">
    <property type="entry name" value="DHQS_C"/>
</dbReference>
<dbReference type="GO" id="GO:0008652">
    <property type="term" value="P:amino acid biosynthetic process"/>
    <property type="evidence" value="ECO:0007669"/>
    <property type="project" value="UniProtKB-KW"/>
</dbReference>
<protein>
    <submittedName>
        <fullName evidence="6">Predicted protein</fullName>
    </submittedName>
</protein>
<gene>
    <name evidence="6" type="ORF">MICPUCDRAFT_52915</name>
</gene>
<dbReference type="EMBL" id="GG663748">
    <property type="protein sequence ID" value="EEH52293.1"/>
    <property type="molecule type" value="Genomic_DNA"/>
</dbReference>
<evidence type="ECO:0000256" key="1">
    <source>
        <dbReference type="ARBA" id="ARBA00022605"/>
    </source>
</evidence>
<feature type="region of interest" description="Disordered" evidence="3">
    <location>
        <begin position="1"/>
        <end position="48"/>
    </location>
</feature>
<evidence type="ECO:0000256" key="2">
    <source>
        <dbReference type="ARBA" id="ARBA00023141"/>
    </source>
</evidence>
<dbReference type="OMA" id="TRDADEC"/>
<evidence type="ECO:0000256" key="3">
    <source>
        <dbReference type="SAM" id="MobiDB-lite"/>
    </source>
</evidence>
<name>C1N5H0_MICPC</name>
<dbReference type="STRING" id="564608.C1N5H0"/>
<dbReference type="RefSeq" id="XP_003063157.1">
    <property type="nucleotide sequence ID" value="XM_003063111.1"/>
</dbReference>
<dbReference type="Pfam" id="PF01959">
    <property type="entry name" value="DHQS"/>
    <property type="match status" value="1"/>
</dbReference>
<keyword evidence="2" id="KW-0057">Aromatic amino acid biosynthesis</keyword>
<evidence type="ECO:0000259" key="4">
    <source>
        <dbReference type="Pfam" id="PF01959"/>
    </source>
</evidence>
<dbReference type="InterPro" id="IPR002812">
    <property type="entry name" value="DHQS"/>
</dbReference>
<proteinExistence type="predicted"/>
<dbReference type="Proteomes" id="UP000001876">
    <property type="component" value="Unassembled WGS sequence"/>
</dbReference>
<dbReference type="InterPro" id="IPR030960">
    <property type="entry name" value="DHQS/DOIS_N"/>
</dbReference>
<reference evidence="6 7" key="1">
    <citation type="journal article" date="2009" name="Science">
        <title>Green evolution and dynamic adaptations revealed by genomes of the marine picoeukaryotes Micromonas.</title>
        <authorList>
            <person name="Worden A.Z."/>
            <person name="Lee J.H."/>
            <person name="Mock T."/>
            <person name="Rouze P."/>
            <person name="Simmons M.P."/>
            <person name="Aerts A.L."/>
            <person name="Allen A.E."/>
            <person name="Cuvelier M.L."/>
            <person name="Derelle E."/>
            <person name="Everett M.V."/>
            <person name="Foulon E."/>
            <person name="Grimwood J."/>
            <person name="Gundlach H."/>
            <person name="Henrissat B."/>
            <person name="Napoli C."/>
            <person name="McDonald S.M."/>
            <person name="Parker M.S."/>
            <person name="Rombauts S."/>
            <person name="Salamov A."/>
            <person name="Von Dassow P."/>
            <person name="Badger J.H."/>
            <person name="Coutinho P.M."/>
            <person name="Demir E."/>
            <person name="Dubchak I."/>
            <person name="Gentemann C."/>
            <person name="Eikrem W."/>
            <person name="Gready J.E."/>
            <person name="John U."/>
            <person name="Lanier W."/>
            <person name="Lindquist E.A."/>
            <person name="Lucas S."/>
            <person name="Mayer K.F."/>
            <person name="Moreau H."/>
            <person name="Not F."/>
            <person name="Otillar R."/>
            <person name="Panaud O."/>
            <person name="Pangilinan J."/>
            <person name="Paulsen I."/>
            <person name="Piegu B."/>
            <person name="Poliakov A."/>
            <person name="Robbens S."/>
            <person name="Schmutz J."/>
            <person name="Toulza E."/>
            <person name="Wyss T."/>
            <person name="Zelensky A."/>
            <person name="Zhou K."/>
            <person name="Armbrust E.V."/>
            <person name="Bhattacharya D."/>
            <person name="Goodenough U.W."/>
            <person name="Van de Peer Y."/>
            <person name="Grigoriev I.V."/>
        </authorList>
    </citation>
    <scope>NUCLEOTIDE SEQUENCE [LARGE SCALE GENOMIC DNA]</scope>
    <source>
        <strain evidence="6 7">CCMP1545</strain>
    </source>
</reference>
<dbReference type="GO" id="GO:0016491">
    <property type="term" value="F:oxidoreductase activity"/>
    <property type="evidence" value="ECO:0007669"/>
    <property type="project" value="InterPro"/>
</dbReference>
<dbReference type="eggNOG" id="ENOG502QSUR">
    <property type="taxonomic scope" value="Eukaryota"/>
</dbReference>
<dbReference type="GO" id="GO:0009073">
    <property type="term" value="P:aromatic amino acid family biosynthetic process"/>
    <property type="evidence" value="ECO:0007669"/>
    <property type="project" value="UniProtKB-KW"/>
</dbReference>
<organism evidence="7">
    <name type="scientific">Micromonas pusilla (strain CCMP1545)</name>
    <name type="common">Picoplanktonic green alga</name>
    <dbReference type="NCBI Taxonomy" id="564608"/>
    <lineage>
        <taxon>Eukaryota</taxon>
        <taxon>Viridiplantae</taxon>
        <taxon>Chlorophyta</taxon>
        <taxon>Mamiellophyceae</taxon>
        <taxon>Mamiellales</taxon>
        <taxon>Mamiellaceae</taxon>
        <taxon>Micromonas</taxon>
    </lineage>
</organism>
<dbReference type="AlphaFoldDB" id="C1N5H0"/>